<dbReference type="EMBL" id="ABEU02000009">
    <property type="protein sequence ID" value="PNR48580.1"/>
    <property type="molecule type" value="Genomic_DNA"/>
</dbReference>
<dbReference type="AlphaFoldDB" id="A0A2K1K484"/>
<reference evidence="2" key="3">
    <citation type="submission" date="2020-12" db="UniProtKB">
        <authorList>
            <consortium name="EnsemblPlants"/>
        </authorList>
    </citation>
    <scope>IDENTIFICATION</scope>
</reference>
<reference evidence="1 3" key="2">
    <citation type="journal article" date="2018" name="Plant J.">
        <title>The Physcomitrella patens chromosome-scale assembly reveals moss genome structure and evolution.</title>
        <authorList>
            <person name="Lang D."/>
            <person name="Ullrich K.K."/>
            <person name="Murat F."/>
            <person name="Fuchs J."/>
            <person name="Jenkins J."/>
            <person name="Haas F.B."/>
            <person name="Piednoel M."/>
            <person name="Gundlach H."/>
            <person name="Van Bel M."/>
            <person name="Meyberg R."/>
            <person name="Vives C."/>
            <person name="Morata J."/>
            <person name="Symeonidi A."/>
            <person name="Hiss M."/>
            <person name="Muchero W."/>
            <person name="Kamisugi Y."/>
            <person name="Saleh O."/>
            <person name="Blanc G."/>
            <person name="Decker E.L."/>
            <person name="van Gessel N."/>
            <person name="Grimwood J."/>
            <person name="Hayes R.D."/>
            <person name="Graham S.W."/>
            <person name="Gunter L.E."/>
            <person name="McDaniel S.F."/>
            <person name="Hoernstein S.N.W."/>
            <person name="Larsson A."/>
            <person name="Li F.W."/>
            <person name="Perroud P.F."/>
            <person name="Phillips J."/>
            <person name="Ranjan P."/>
            <person name="Rokshar D.S."/>
            <person name="Rothfels C.J."/>
            <person name="Schneider L."/>
            <person name="Shu S."/>
            <person name="Stevenson D.W."/>
            <person name="Thummler F."/>
            <person name="Tillich M."/>
            <person name="Villarreal Aguilar J.C."/>
            <person name="Widiez T."/>
            <person name="Wong G.K."/>
            <person name="Wymore A."/>
            <person name="Zhang Y."/>
            <person name="Zimmer A.D."/>
            <person name="Quatrano R.S."/>
            <person name="Mayer K.F.X."/>
            <person name="Goodstein D."/>
            <person name="Casacuberta J.M."/>
            <person name="Vandepoele K."/>
            <person name="Reski R."/>
            <person name="Cuming A.C."/>
            <person name="Tuskan G.A."/>
            <person name="Maumus F."/>
            <person name="Salse J."/>
            <person name="Schmutz J."/>
            <person name="Rensing S.A."/>
        </authorList>
    </citation>
    <scope>NUCLEOTIDE SEQUENCE [LARGE SCALE GENOMIC DNA]</scope>
    <source>
        <strain evidence="2 3">cv. Gransden 2004</strain>
    </source>
</reference>
<evidence type="ECO:0000313" key="2">
    <source>
        <dbReference type="EnsemblPlants" id="Pp3c9_22210V3.1"/>
    </source>
</evidence>
<evidence type="ECO:0000313" key="3">
    <source>
        <dbReference type="Proteomes" id="UP000006727"/>
    </source>
</evidence>
<dbReference type="InParanoid" id="A0A2K1K484"/>
<accession>A0A2K1K484</accession>
<dbReference type="EnsemblPlants" id="Pp3c9_22210V3.1">
    <property type="protein sequence ID" value="Pp3c9_22210V3.1"/>
    <property type="gene ID" value="Pp3c9_22210"/>
</dbReference>
<gene>
    <name evidence="1" type="ORF">PHYPA_013057</name>
</gene>
<sequence>MLPAGFIGGQTRGIFIKAKLVTWIFFL</sequence>
<protein>
    <submittedName>
        <fullName evidence="1 2">Uncharacterized protein</fullName>
    </submittedName>
</protein>
<evidence type="ECO:0000313" key="1">
    <source>
        <dbReference type="EMBL" id="PNR48580.1"/>
    </source>
</evidence>
<proteinExistence type="predicted"/>
<keyword evidence="3" id="KW-1185">Reference proteome</keyword>
<organism evidence="1">
    <name type="scientific">Physcomitrium patens</name>
    <name type="common">Spreading-leaved earth moss</name>
    <name type="synonym">Physcomitrella patens</name>
    <dbReference type="NCBI Taxonomy" id="3218"/>
    <lineage>
        <taxon>Eukaryota</taxon>
        <taxon>Viridiplantae</taxon>
        <taxon>Streptophyta</taxon>
        <taxon>Embryophyta</taxon>
        <taxon>Bryophyta</taxon>
        <taxon>Bryophytina</taxon>
        <taxon>Bryopsida</taxon>
        <taxon>Funariidae</taxon>
        <taxon>Funariales</taxon>
        <taxon>Funariaceae</taxon>
        <taxon>Physcomitrium</taxon>
    </lineage>
</organism>
<dbReference type="PaxDb" id="3218-PP1S203_63V6.1"/>
<dbReference type="Proteomes" id="UP000006727">
    <property type="component" value="Chromosome 9"/>
</dbReference>
<dbReference type="Gramene" id="Pp3c9_22210V3.1">
    <property type="protein sequence ID" value="Pp3c9_22210V3.1"/>
    <property type="gene ID" value="Pp3c9_22210"/>
</dbReference>
<reference evidence="1 3" key="1">
    <citation type="journal article" date="2008" name="Science">
        <title>The Physcomitrella genome reveals evolutionary insights into the conquest of land by plants.</title>
        <authorList>
            <person name="Rensing S."/>
            <person name="Lang D."/>
            <person name="Zimmer A."/>
            <person name="Terry A."/>
            <person name="Salamov A."/>
            <person name="Shapiro H."/>
            <person name="Nishiyama T."/>
            <person name="Perroud P.-F."/>
            <person name="Lindquist E."/>
            <person name="Kamisugi Y."/>
            <person name="Tanahashi T."/>
            <person name="Sakakibara K."/>
            <person name="Fujita T."/>
            <person name="Oishi K."/>
            <person name="Shin-I T."/>
            <person name="Kuroki Y."/>
            <person name="Toyoda A."/>
            <person name="Suzuki Y."/>
            <person name="Hashimoto A."/>
            <person name="Yamaguchi K."/>
            <person name="Sugano A."/>
            <person name="Kohara Y."/>
            <person name="Fujiyama A."/>
            <person name="Anterola A."/>
            <person name="Aoki S."/>
            <person name="Ashton N."/>
            <person name="Barbazuk W.B."/>
            <person name="Barker E."/>
            <person name="Bennetzen J."/>
            <person name="Bezanilla M."/>
            <person name="Blankenship R."/>
            <person name="Cho S.H."/>
            <person name="Dutcher S."/>
            <person name="Estelle M."/>
            <person name="Fawcett J.A."/>
            <person name="Gundlach H."/>
            <person name="Hanada K."/>
            <person name="Heyl A."/>
            <person name="Hicks K.A."/>
            <person name="Hugh J."/>
            <person name="Lohr M."/>
            <person name="Mayer K."/>
            <person name="Melkozernov A."/>
            <person name="Murata T."/>
            <person name="Nelson D."/>
            <person name="Pils B."/>
            <person name="Prigge M."/>
            <person name="Reiss B."/>
            <person name="Renner T."/>
            <person name="Rombauts S."/>
            <person name="Rushton P."/>
            <person name="Sanderfoot A."/>
            <person name="Schween G."/>
            <person name="Shiu S.-H."/>
            <person name="Stueber K."/>
            <person name="Theodoulou F.L."/>
            <person name="Tu H."/>
            <person name="Van de Peer Y."/>
            <person name="Verrier P.J."/>
            <person name="Waters E."/>
            <person name="Wood A."/>
            <person name="Yang L."/>
            <person name="Cove D."/>
            <person name="Cuming A."/>
            <person name="Hasebe M."/>
            <person name="Lucas S."/>
            <person name="Mishler D.B."/>
            <person name="Reski R."/>
            <person name="Grigoriev I."/>
            <person name="Quatrano R.S."/>
            <person name="Boore J.L."/>
        </authorList>
    </citation>
    <scope>NUCLEOTIDE SEQUENCE [LARGE SCALE GENOMIC DNA]</scope>
    <source>
        <strain evidence="2 3">cv. Gransden 2004</strain>
    </source>
</reference>
<name>A0A2K1K484_PHYPA</name>